<keyword evidence="3" id="KW-0808">Transferase</keyword>
<proteinExistence type="inferred from homology"/>
<dbReference type="Gene3D" id="3.40.630.30">
    <property type="match status" value="2"/>
</dbReference>
<dbReference type="OrthoDB" id="787137at2759"/>
<evidence type="ECO:0000259" key="9">
    <source>
        <dbReference type="PROSITE" id="PS51726"/>
    </source>
</evidence>
<dbReference type="SUPFAM" id="SSF55729">
    <property type="entry name" value="Acyl-CoA N-acyltransferases (Nat)"/>
    <property type="match status" value="1"/>
</dbReference>
<dbReference type="PANTHER" id="PTHR10615">
    <property type="entry name" value="HISTONE ACETYLTRANSFERASE"/>
    <property type="match status" value="1"/>
</dbReference>
<keyword evidence="5" id="KW-0862">Zinc</keyword>
<gene>
    <name evidence="10" type="ORF">EC973_008184</name>
</gene>
<protein>
    <recommendedName>
        <fullName evidence="2 8">Histone acetyltransferase</fullName>
        <ecNumber evidence="2 8">2.3.1.48</ecNumber>
    </recommendedName>
</protein>
<keyword evidence="4" id="KW-0863">Zinc-finger</keyword>
<dbReference type="GO" id="GO:0008270">
    <property type="term" value="F:zinc ion binding"/>
    <property type="evidence" value="ECO:0007669"/>
    <property type="project" value="UniProtKB-KW"/>
</dbReference>
<dbReference type="Gene3D" id="1.10.10.10">
    <property type="entry name" value="Winged helix-like DNA-binding domain superfamily/Winged helix DNA-binding domain"/>
    <property type="match status" value="1"/>
</dbReference>
<dbReference type="Pfam" id="PF01853">
    <property type="entry name" value="MOZ_SAS"/>
    <property type="match status" value="2"/>
</dbReference>
<dbReference type="Proteomes" id="UP000605846">
    <property type="component" value="Unassembled WGS sequence"/>
</dbReference>
<comment type="similarity">
    <text evidence="1 8">Belongs to the MYST (SAS/MOZ) family.</text>
</comment>
<dbReference type="GO" id="GO:0006357">
    <property type="term" value="P:regulation of transcription by RNA polymerase II"/>
    <property type="evidence" value="ECO:0007669"/>
    <property type="project" value="TreeGrafter"/>
</dbReference>
<name>A0A8H7BU45_9FUNG</name>
<dbReference type="GO" id="GO:1990467">
    <property type="term" value="C:NuA3a histone acetyltransferase complex"/>
    <property type="evidence" value="ECO:0007669"/>
    <property type="project" value="TreeGrafter"/>
</dbReference>
<evidence type="ECO:0000256" key="4">
    <source>
        <dbReference type="ARBA" id="ARBA00022771"/>
    </source>
</evidence>
<feature type="active site" description="Proton donor/acceptor" evidence="7">
    <location>
        <position position="55"/>
    </location>
</feature>
<organism evidence="10 11">
    <name type="scientific">Apophysomyces ossiformis</name>
    <dbReference type="NCBI Taxonomy" id="679940"/>
    <lineage>
        <taxon>Eukaryota</taxon>
        <taxon>Fungi</taxon>
        <taxon>Fungi incertae sedis</taxon>
        <taxon>Mucoromycota</taxon>
        <taxon>Mucoromycotina</taxon>
        <taxon>Mucoromycetes</taxon>
        <taxon>Mucorales</taxon>
        <taxon>Mucorineae</taxon>
        <taxon>Mucoraceae</taxon>
        <taxon>Apophysomyces</taxon>
    </lineage>
</organism>
<comment type="caution">
    <text evidence="10">The sequence shown here is derived from an EMBL/GenBank/DDBJ whole genome shotgun (WGS) entry which is preliminary data.</text>
</comment>
<reference evidence="10" key="1">
    <citation type="submission" date="2020-01" db="EMBL/GenBank/DDBJ databases">
        <title>Genome Sequencing of Three Apophysomyces-Like Fungal Strains Confirms a Novel Fungal Genus in the Mucoromycota with divergent Burkholderia-like Endosymbiotic Bacteria.</title>
        <authorList>
            <person name="Stajich J.E."/>
            <person name="Macias A.M."/>
            <person name="Carter-House D."/>
            <person name="Lovett B."/>
            <person name="Kasson L.R."/>
            <person name="Berry K."/>
            <person name="Grigoriev I."/>
            <person name="Chang Y."/>
            <person name="Spatafora J."/>
            <person name="Kasson M.T."/>
        </authorList>
    </citation>
    <scope>NUCLEOTIDE SEQUENCE</scope>
    <source>
        <strain evidence="10">NRRL A-21654</strain>
    </source>
</reference>
<evidence type="ECO:0000313" key="10">
    <source>
        <dbReference type="EMBL" id="KAF7726989.1"/>
    </source>
</evidence>
<evidence type="ECO:0000256" key="1">
    <source>
        <dbReference type="ARBA" id="ARBA00010107"/>
    </source>
</evidence>
<dbReference type="GO" id="GO:0005634">
    <property type="term" value="C:nucleus"/>
    <property type="evidence" value="ECO:0007669"/>
    <property type="project" value="UniProtKB-SubCell"/>
</dbReference>
<dbReference type="GO" id="GO:0003712">
    <property type="term" value="F:transcription coregulator activity"/>
    <property type="evidence" value="ECO:0007669"/>
    <property type="project" value="TreeGrafter"/>
</dbReference>
<accession>A0A8H7BU45</accession>
<evidence type="ECO:0000256" key="5">
    <source>
        <dbReference type="ARBA" id="ARBA00022833"/>
    </source>
</evidence>
<keyword evidence="6" id="KW-0007">Acetylation</keyword>
<dbReference type="AlphaFoldDB" id="A0A8H7BU45"/>
<dbReference type="EC" id="2.3.1.48" evidence="2 8"/>
<dbReference type="InterPro" id="IPR036388">
    <property type="entry name" value="WH-like_DNA-bd_sf"/>
</dbReference>
<dbReference type="InterPro" id="IPR002717">
    <property type="entry name" value="HAT_MYST-type"/>
</dbReference>
<dbReference type="PROSITE" id="PS51726">
    <property type="entry name" value="MYST_HAT"/>
    <property type="match status" value="1"/>
</dbReference>
<evidence type="ECO:0000256" key="3">
    <source>
        <dbReference type="ARBA" id="ARBA00022679"/>
    </source>
</evidence>
<evidence type="ECO:0000256" key="6">
    <source>
        <dbReference type="ARBA" id="ARBA00022990"/>
    </source>
</evidence>
<dbReference type="InterPro" id="IPR016181">
    <property type="entry name" value="Acyl_CoA_acyltransferase"/>
</dbReference>
<dbReference type="PANTHER" id="PTHR10615:SF161">
    <property type="entry name" value="HISTONE ACETYLTRANSFERASE KAT7"/>
    <property type="match status" value="1"/>
</dbReference>
<dbReference type="GO" id="GO:0004402">
    <property type="term" value="F:histone acetyltransferase activity"/>
    <property type="evidence" value="ECO:0007669"/>
    <property type="project" value="InterPro"/>
</dbReference>
<evidence type="ECO:0000256" key="7">
    <source>
        <dbReference type="PIRSR" id="PIRSR602717-51"/>
    </source>
</evidence>
<keyword evidence="4" id="KW-0479">Metal-binding</keyword>
<dbReference type="EMBL" id="JABAYA010000068">
    <property type="protein sequence ID" value="KAF7726989.1"/>
    <property type="molecule type" value="Genomic_DNA"/>
</dbReference>
<dbReference type="GO" id="GO:0003682">
    <property type="term" value="F:chromatin binding"/>
    <property type="evidence" value="ECO:0007669"/>
    <property type="project" value="TreeGrafter"/>
</dbReference>
<keyword evidence="8" id="KW-0539">Nucleus</keyword>
<feature type="domain" description="MYST-type HAT" evidence="9">
    <location>
        <begin position="1"/>
        <end position="149"/>
    </location>
</feature>
<keyword evidence="11" id="KW-1185">Reference proteome</keyword>
<sequence>MFLDHKTLYYDVEPFLFYILTETDDRGCHFVGYFSKASLIRYLLSQKEEKVGSPEKPLSDLGLLSYRKYWINRIYKQLKDWQGPLSLEELSRRTSMTIDDVISTLDLNNMLIWDPDTGRYVIKVKMSTEDQVSKSKSLVAKAELLTWVPYMVATKGDAGILNVPRETPATSTALSLPFTHTSKHLLRQ</sequence>
<comment type="catalytic activity">
    <reaction evidence="8">
        <text>L-lysyl-[protein] + acetyl-CoA = N(6)-acetyl-L-lysyl-[protein] + CoA + H(+)</text>
        <dbReference type="Rhea" id="RHEA:45948"/>
        <dbReference type="Rhea" id="RHEA-COMP:9752"/>
        <dbReference type="Rhea" id="RHEA-COMP:10731"/>
        <dbReference type="ChEBI" id="CHEBI:15378"/>
        <dbReference type="ChEBI" id="CHEBI:29969"/>
        <dbReference type="ChEBI" id="CHEBI:57287"/>
        <dbReference type="ChEBI" id="CHEBI:57288"/>
        <dbReference type="ChEBI" id="CHEBI:61930"/>
        <dbReference type="EC" id="2.3.1.48"/>
    </reaction>
</comment>
<dbReference type="InterPro" id="IPR050603">
    <property type="entry name" value="MYST_HAT"/>
</dbReference>
<evidence type="ECO:0000256" key="8">
    <source>
        <dbReference type="RuleBase" id="RU361211"/>
    </source>
</evidence>
<evidence type="ECO:0000313" key="11">
    <source>
        <dbReference type="Proteomes" id="UP000605846"/>
    </source>
</evidence>
<evidence type="ECO:0000256" key="2">
    <source>
        <dbReference type="ARBA" id="ARBA00013184"/>
    </source>
</evidence>
<comment type="subcellular location">
    <subcellularLocation>
        <location evidence="8">Nucleus</location>
    </subcellularLocation>
</comment>